<reference evidence="14" key="1">
    <citation type="submission" date="2008-06" db="EMBL/GenBank/DDBJ databases">
        <authorList>
            <person name="Lorenzi H."/>
            <person name="Inman J."/>
            <person name="Miller J."/>
            <person name="Schobel S."/>
            <person name="Amedeo P."/>
            <person name="Caler E.V."/>
            <person name="da Silva J."/>
        </authorList>
    </citation>
    <scope>NUCLEOTIDE SEQUENCE [LARGE SCALE GENOMIC DNA]</scope>
    <source>
        <strain evidence="14">RN66</strain>
    </source>
</reference>
<dbReference type="STRING" id="441375.B6AC02"/>
<dbReference type="InterPro" id="IPR027417">
    <property type="entry name" value="P-loop_NTPase"/>
</dbReference>
<dbReference type="PROSITE" id="PS51194">
    <property type="entry name" value="HELICASE_CTER"/>
    <property type="match status" value="1"/>
</dbReference>
<accession>B6AC02</accession>
<comment type="subcellular location">
    <subcellularLocation>
        <location evidence="1">Nucleus</location>
    </subcellularLocation>
</comment>
<keyword evidence="7" id="KW-0156">Chromatin regulator</keyword>
<keyword evidence="3" id="KW-0547">Nucleotide-binding</keyword>
<dbReference type="PROSITE" id="PS51192">
    <property type="entry name" value="HELICASE_ATP_BIND_1"/>
    <property type="match status" value="1"/>
</dbReference>
<keyword evidence="4 14" id="KW-0378">Hydrolase</keyword>
<dbReference type="VEuPathDB" id="CryptoDB:CMU_023600"/>
<dbReference type="OrthoDB" id="448448at2759"/>
<evidence type="ECO:0000259" key="12">
    <source>
        <dbReference type="PROSITE" id="PS51194"/>
    </source>
</evidence>
<keyword evidence="6" id="KW-0067">ATP-binding</keyword>
<dbReference type="SMART" id="SM00573">
    <property type="entry name" value="HSA"/>
    <property type="match status" value="1"/>
</dbReference>
<dbReference type="Pfam" id="PF00271">
    <property type="entry name" value="Helicase_C"/>
    <property type="match status" value="1"/>
</dbReference>
<keyword evidence="8" id="KW-0238">DNA-binding</keyword>
<dbReference type="GeneID" id="6994848"/>
<keyword evidence="15" id="KW-1185">Reference proteome</keyword>
<keyword evidence="9" id="KW-0539">Nucleus</keyword>
<dbReference type="Gene3D" id="3.40.50.10810">
    <property type="entry name" value="Tandem AAA-ATPase domain"/>
    <property type="match status" value="1"/>
</dbReference>
<dbReference type="SMART" id="SM00487">
    <property type="entry name" value="DEXDc"/>
    <property type="match status" value="1"/>
</dbReference>
<dbReference type="GO" id="GO:0042393">
    <property type="term" value="F:histone binding"/>
    <property type="evidence" value="ECO:0007669"/>
    <property type="project" value="TreeGrafter"/>
</dbReference>
<dbReference type="SUPFAM" id="SSF52540">
    <property type="entry name" value="P-loop containing nucleoside triphosphate hydrolases"/>
    <property type="match status" value="2"/>
</dbReference>
<evidence type="ECO:0000256" key="2">
    <source>
        <dbReference type="ARBA" id="ARBA00009220"/>
    </source>
</evidence>
<dbReference type="InterPro" id="IPR000330">
    <property type="entry name" value="SNF2_N"/>
</dbReference>
<feature type="compositionally biased region" description="Basic and acidic residues" evidence="10">
    <location>
        <begin position="242"/>
        <end position="252"/>
    </location>
</feature>
<feature type="region of interest" description="Disordered" evidence="10">
    <location>
        <begin position="1"/>
        <end position="25"/>
    </location>
</feature>
<dbReference type="PROSITE" id="PS51204">
    <property type="entry name" value="HSA"/>
    <property type="match status" value="1"/>
</dbReference>
<keyword evidence="5 14" id="KW-0347">Helicase</keyword>
<dbReference type="InterPro" id="IPR001650">
    <property type="entry name" value="Helicase_C-like"/>
</dbReference>
<dbReference type="PANTHER" id="PTHR45685:SF1">
    <property type="entry name" value="HELICASE SRCAP"/>
    <property type="match status" value="1"/>
</dbReference>
<evidence type="ECO:0000256" key="6">
    <source>
        <dbReference type="ARBA" id="ARBA00022840"/>
    </source>
</evidence>
<feature type="domain" description="HSA" evidence="13">
    <location>
        <begin position="15"/>
        <end position="87"/>
    </location>
</feature>
<dbReference type="Pfam" id="PF00176">
    <property type="entry name" value="SNF2-rel_dom"/>
    <property type="match status" value="1"/>
</dbReference>
<feature type="compositionally biased region" description="Acidic residues" evidence="10">
    <location>
        <begin position="296"/>
        <end position="306"/>
    </location>
</feature>
<feature type="compositionally biased region" description="Basic and acidic residues" evidence="10">
    <location>
        <begin position="307"/>
        <end position="318"/>
    </location>
</feature>
<feature type="domain" description="Helicase ATP-binding" evidence="11">
    <location>
        <begin position="409"/>
        <end position="574"/>
    </location>
</feature>
<evidence type="ECO:0000313" key="14">
    <source>
        <dbReference type="EMBL" id="EEA05355.1"/>
    </source>
</evidence>
<sequence length="1446" mass="168445">MKPRAKSTRTKVSPNTHDEPPRDTEDHRDFLLKEAKWMYDCFVSEHRWKIKSFKAVIYAAAKYLTTKDSRIKKRREEEDKRLRLIAKNVSYSMSKFWNSISKIVRHRKIGKLNAKLREKQFEKLDRLVEETERYYRGIQTTFVKEEPKRKLNSEVSDITSENIHTKTDYLQSAIDTESDDEDVDMDDWNEIEKSDLKFDREMSSTDEEKDKDAELKDLDIDANLSIEELYAKYYGGEKMINESRNSSKKENSDIENTPVESEDQIYSDTMDYLTPTDNNKVLSNSETEESSINFDSNEEDIEELEAEKEMSEADKDDASNWSDECAALENEANMPMEDLLINIKGTKEISNIPEELSRKHKCTENPYKQEHIKRPTEVNTEVIPICVEIPHLLRLKMREYQCIGLNWLAALFNRGLNGILADEMGLGKTIQTIALLAYLACSKGIWGQHLIVVPTSVMLNWEMEFKRWLPGFKVLTYFGNPKERQKKRSGWNDSNAFNVCIASYTLILQDAHIFRRKKWQYLILDEAQNIKNFRSQKWQTLLSFNTQRRLLLTGTPLQNNLLELWSLLHFLMPKIFSSHHDFKTWFADPLTSAIEQQQIENERTLLKRLHTVLRPFLLRRLKRDVEKEMPSKVEHVIRCPLSKRQKELYDEFLELKSTKQTLSSGDYIGLMNVLMQLRKVCNHPDLFEPRLILTPIGDDNLRVKFTCNSSLYRSTFDVTSTCSVPFAGPKVSSRNYIYHSKISQNQINYKYEDSLLENLCDPIILSLPELFLLHYELRSSKRQIQTQSELSFNYWKLHQDKNENLLTNTKFYIQETSSNFCGLALLPEVNKFISMQLDKIANKNYAEVFAVGAISQSKMFSTCKLSPNSQLYSDNTNNPTLSSIEYQGLNNLVNLENFQLWVPSCDFPYLANKIIQKSYKLNMKMHNSSQQLLTIQQSNLRVIYGTDCRSLIWNELHNAKQSELEKNQILASSFPNASPQHGCKLSNKSTKIPPPLWCHYNKEKISANIYTKSTVLEGLVPNISIIIDRMHRKLALFTTKLSHPILPLGVDISLQGKGSIIKREWALQNYINPEILCKIRRSVDVLHKVSYIQKCLVPLRRTIEDDCGKFQILSTLLHNLKKGDHRCIIFTQMSKMLDILEAFINFHGYTYLRLDGGTKVDARQKLVDRFNKDRRLFLFISSTRSGGVGLNLTGADTVIFYDSDWNPAMDRQAMDRCHRIGQTRDVHIYRLLSEWTIEENIFRKQLQKRLLDDVVVDQGQFTTEFITKGDIQNMLGTRSQNMLNSNDDIYATRILHESSTTNKSMLTSNNCDPNRKAFEEALGVIEDKDDISAMNVFSKELATENDEFLQEFRDKTQQNNYENHILESVDMKYNRNTVNTPIESSTNIQINDLLQYCIRFLEEVALPPDIKREIDLIELQIEAADMDYEYEEEMEDKFVKESQEDK</sequence>
<feature type="compositionally biased region" description="Basic and acidic residues" evidence="10">
    <location>
        <begin position="16"/>
        <end position="25"/>
    </location>
</feature>
<comment type="similarity">
    <text evidence="2">Belongs to the SNF2/RAD54 helicase family. SWR1 subfamily.</text>
</comment>
<dbReference type="CDD" id="cd18003">
    <property type="entry name" value="DEXQc_SRCAP"/>
    <property type="match status" value="1"/>
</dbReference>
<dbReference type="InterPro" id="IPR014001">
    <property type="entry name" value="Helicase_ATP-bd"/>
</dbReference>
<dbReference type="SMART" id="SM00490">
    <property type="entry name" value="HELICc"/>
    <property type="match status" value="1"/>
</dbReference>
<evidence type="ECO:0000256" key="4">
    <source>
        <dbReference type="ARBA" id="ARBA00022801"/>
    </source>
</evidence>
<dbReference type="InterPro" id="IPR049730">
    <property type="entry name" value="SNF2/RAD54-like_C"/>
</dbReference>
<dbReference type="InterPro" id="IPR038718">
    <property type="entry name" value="SNF2-like_sf"/>
</dbReference>
<dbReference type="RefSeq" id="XP_002139704.1">
    <property type="nucleotide sequence ID" value="XM_002139668.1"/>
</dbReference>
<dbReference type="Gene3D" id="3.40.50.300">
    <property type="entry name" value="P-loop containing nucleotide triphosphate hydrolases"/>
    <property type="match status" value="1"/>
</dbReference>
<dbReference type="OMA" id="ELYDNNH"/>
<gene>
    <name evidence="14" type="ORF">CMU_023600</name>
</gene>
<protein>
    <submittedName>
        <fullName evidence="14">Helicase SWR1 protein, putative</fullName>
        <ecNumber evidence="14">3.6.1.-</ecNumber>
    </submittedName>
</protein>
<dbReference type="GO" id="GO:0000812">
    <property type="term" value="C:Swr1 complex"/>
    <property type="evidence" value="ECO:0007669"/>
    <property type="project" value="TreeGrafter"/>
</dbReference>
<evidence type="ECO:0000256" key="5">
    <source>
        <dbReference type="ARBA" id="ARBA00022806"/>
    </source>
</evidence>
<dbReference type="GO" id="GO:0005524">
    <property type="term" value="F:ATP binding"/>
    <property type="evidence" value="ECO:0007669"/>
    <property type="project" value="UniProtKB-KW"/>
</dbReference>
<dbReference type="Gene3D" id="1.20.120.850">
    <property type="entry name" value="SWI2/SNF2 ATPases, N-terminal domain"/>
    <property type="match status" value="1"/>
</dbReference>
<feature type="domain" description="Helicase C-terminal" evidence="12">
    <location>
        <begin position="1112"/>
        <end position="1267"/>
    </location>
</feature>
<dbReference type="GO" id="GO:0006338">
    <property type="term" value="P:chromatin remodeling"/>
    <property type="evidence" value="ECO:0007669"/>
    <property type="project" value="TreeGrafter"/>
</dbReference>
<dbReference type="Proteomes" id="UP000001460">
    <property type="component" value="Unassembled WGS sequence"/>
</dbReference>
<dbReference type="EC" id="3.6.1.-" evidence="14"/>
<evidence type="ECO:0000256" key="9">
    <source>
        <dbReference type="ARBA" id="ARBA00023242"/>
    </source>
</evidence>
<dbReference type="GO" id="GO:0016887">
    <property type="term" value="F:ATP hydrolysis activity"/>
    <property type="evidence" value="ECO:0007669"/>
    <property type="project" value="TreeGrafter"/>
</dbReference>
<dbReference type="CDD" id="cd18793">
    <property type="entry name" value="SF2_C_SNF"/>
    <property type="match status" value="1"/>
</dbReference>
<evidence type="ECO:0000259" key="11">
    <source>
        <dbReference type="PROSITE" id="PS51192"/>
    </source>
</evidence>
<dbReference type="eggNOG" id="KOG0391">
    <property type="taxonomic scope" value="Eukaryota"/>
</dbReference>
<dbReference type="FunFam" id="3.40.50.10810:FF:000005">
    <property type="entry name" value="Photoperiod-independent early flowering 1"/>
    <property type="match status" value="1"/>
</dbReference>
<evidence type="ECO:0000256" key="7">
    <source>
        <dbReference type="ARBA" id="ARBA00022853"/>
    </source>
</evidence>
<feature type="compositionally biased region" description="Polar residues" evidence="10">
    <location>
        <begin position="275"/>
        <end position="295"/>
    </location>
</feature>
<proteinExistence type="inferred from homology"/>
<evidence type="ECO:0000256" key="3">
    <source>
        <dbReference type="ARBA" id="ARBA00022741"/>
    </source>
</evidence>
<dbReference type="PANTHER" id="PTHR45685">
    <property type="entry name" value="HELICASE SRCAP-RELATED"/>
    <property type="match status" value="1"/>
</dbReference>
<feature type="region of interest" description="Disordered" evidence="10">
    <location>
        <begin position="242"/>
        <end position="319"/>
    </location>
</feature>
<dbReference type="Pfam" id="PF07529">
    <property type="entry name" value="HSA"/>
    <property type="match status" value="1"/>
</dbReference>
<dbReference type="InterPro" id="IPR014012">
    <property type="entry name" value="HSA_dom"/>
</dbReference>
<evidence type="ECO:0000256" key="1">
    <source>
        <dbReference type="ARBA" id="ARBA00004123"/>
    </source>
</evidence>
<dbReference type="InterPro" id="IPR050520">
    <property type="entry name" value="INO80/SWR1_helicase"/>
</dbReference>
<dbReference type="GO" id="GO:0004386">
    <property type="term" value="F:helicase activity"/>
    <property type="evidence" value="ECO:0007669"/>
    <property type="project" value="UniProtKB-KW"/>
</dbReference>
<organism evidence="14 15">
    <name type="scientific">Cryptosporidium muris (strain RN66)</name>
    <dbReference type="NCBI Taxonomy" id="441375"/>
    <lineage>
        <taxon>Eukaryota</taxon>
        <taxon>Sar</taxon>
        <taxon>Alveolata</taxon>
        <taxon>Apicomplexa</taxon>
        <taxon>Conoidasida</taxon>
        <taxon>Coccidia</taxon>
        <taxon>Eucoccidiorida</taxon>
        <taxon>Eimeriorina</taxon>
        <taxon>Cryptosporidiidae</taxon>
        <taxon>Cryptosporidium</taxon>
    </lineage>
</organism>
<evidence type="ECO:0000259" key="13">
    <source>
        <dbReference type="PROSITE" id="PS51204"/>
    </source>
</evidence>
<name>B6AC02_CRYMR</name>
<evidence type="ECO:0000313" key="15">
    <source>
        <dbReference type="Proteomes" id="UP000001460"/>
    </source>
</evidence>
<dbReference type="EMBL" id="DS989727">
    <property type="protein sequence ID" value="EEA05355.1"/>
    <property type="molecule type" value="Genomic_DNA"/>
</dbReference>
<dbReference type="GO" id="GO:0003677">
    <property type="term" value="F:DNA binding"/>
    <property type="evidence" value="ECO:0007669"/>
    <property type="project" value="UniProtKB-KW"/>
</dbReference>
<evidence type="ECO:0000256" key="10">
    <source>
        <dbReference type="SAM" id="MobiDB-lite"/>
    </source>
</evidence>
<evidence type="ECO:0000256" key="8">
    <source>
        <dbReference type="ARBA" id="ARBA00023125"/>
    </source>
</evidence>